<evidence type="ECO:0000313" key="1">
    <source>
        <dbReference type="EMBL" id="PTH78980.1"/>
    </source>
</evidence>
<proteinExistence type="predicted"/>
<dbReference type="AlphaFoldDB" id="A0A2T4MWL2"/>
<dbReference type="Proteomes" id="UP000241986">
    <property type="component" value="Unassembled WGS sequence"/>
</dbReference>
<dbReference type="RefSeq" id="WP_107684605.1">
    <property type="nucleotide sequence ID" value="NZ_PZKL01000045.1"/>
</dbReference>
<protein>
    <submittedName>
        <fullName evidence="1">Uncharacterized protein</fullName>
    </submittedName>
</protein>
<name>A0A2T4MWL2_AERVE</name>
<accession>A0A2T4MWL2</accession>
<reference evidence="1 2" key="1">
    <citation type="submission" date="2018-03" db="EMBL/GenBank/DDBJ databases">
        <title>Aeromonas veronii whole genome sequencing and analysis.</title>
        <authorList>
            <person name="Xie H."/>
            <person name="Liu T."/>
            <person name="Wang K."/>
        </authorList>
    </citation>
    <scope>NUCLEOTIDE SEQUENCE [LARGE SCALE GENOMIC DNA]</scope>
    <source>
        <strain evidence="1 2">XH.VA.1</strain>
    </source>
</reference>
<evidence type="ECO:0000313" key="2">
    <source>
        <dbReference type="Proteomes" id="UP000241986"/>
    </source>
</evidence>
<dbReference type="EMBL" id="PZKL01000045">
    <property type="protein sequence ID" value="PTH78980.1"/>
    <property type="molecule type" value="Genomic_DNA"/>
</dbReference>
<sequence>MKLSKMPKDDVKAGIKLKTEDGKTGTIGCVVFGNELKDSDFGGIHIRFEAEDGGIELLAFPHECEHLFVVPNEIRGLAPSRVECRACNRQITDRASIETAIRHYGQGRCKDCLSELHVVVGAADVNLLPEKYLSRAMDSFCD</sequence>
<organism evidence="1 2">
    <name type="scientific">Aeromonas veronii</name>
    <dbReference type="NCBI Taxonomy" id="654"/>
    <lineage>
        <taxon>Bacteria</taxon>
        <taxon>Pseudomonadati</taxon>
        <taxon>Pseudomonadota</taxon>
        <taxon>Gammaproteobacteria</taxon>
        <taxon>Aeromonadales</taxon>
        <taxon>Aeromonadaceae</taxon>
        <taxon>Aeromonas</taxon>
    </lineage>
</organism>
<comment type="caution">
    <text evidence="1">The sequence shown here is derived from an EMBL/GenBank/DDBJ whole genome shotgun (WGS) entry which is preliminary data.</text>
</comment>
<gene>
    <name evidence="1" type="ORF">DAA48_21310</name>
</gene>